<dbReference type="GO" id="GO:0042393">
    <property type="term" value="F:histone binding"/>
    <property type="evidence" value="ECO:0007669"/>
    <property type="project" value="TreeGrafter"/>
</dbReference>
<protein>
    <submittedName>
        <fullName evidence="13">Chromosome condensation complex protein</fullName>
    </submittedName>
</protein>
<feature type="region of interest" description="Disordered" evidence="10">
    <location>
        <begin position="657"/>
        <end position="691"/>
    </location>
</feature>
<dbReference type="PIRSF" id="PIRSF017127">
    <property type="entry name" value="Condensin_D2"/>
    <property type="match status" value="1"/>
</dbReference>
<dbReference type="InterPro" id="IPR026971">
    <property type="entry name" value="CND1/NCAPD3"/>
</dbReference>
<feature type="domain" description="Condensin complex subunit 1 C-terminal" evidence="11">
    <location>
        <begin position="835"/>
        <end position="995"/>
    </location>
</feature>
<dbReference type="InterPro" id="IPR016024">
    <property type="entry name" value="ARM-type_fold"/>
</dbReference>
<keyword evidence="4" id="KW-0158">Chromosome</keyword>
<dbReference type="Pfam" id="PF20168">
    <property type="entry name" value="PDS5"/>
    <property type="match status" value="1"/>
</dbReference>
<dbReference type="Pfam" id="PF12922">
    <property type="entry name" value="Cnd1_N"/>
    <property type="match status" value="1"/>
</dbReference>
<dbReference type="GO" id="GO:0010032">
    <property type="term" value="P:meiotic chromosome condensation"/>
    <property type="evidence" value="ECO:0007669"/>
    <property type="project" value="TreeGrafter"/>
</dbReference>
<dbReference type="GO" id="GO:0000779">
    <property type="term" value="C:condensed chromosome, centromeric region"/>
    <property type="evidence" value="ECO:0007669"/>
    <property type="project" value="TreeGrafter"/>
</dbReference>
<evidence type="ECO:0000256" key="4">
    <source>
        <dbReference type="ARBA" id="ARBA00022454"/>
    </source>
</evidence>
<dbReference type="InterPro" id="IPR024324">
    <property type="entry name" value="Condensin_cplx_su1_N"/>
</dbReference>
<dbReference type="PANTHER" id="PTHR14222">
    <property type="entry name" value="CONDENSIN"/>
    <property type="match status" value="1"/>
</dbReference>
<dbReference type="InterPro" id="IPR032682">
    <property type="entry name" value="Cnd1_C"/>
</dbReference>
<evidence type="ECO:0000313" key="13">
    <source>
        <dbReference type="EMBL" id="RKP07607.1"/>
    </source>
</evidence>
<keyword evidence="6" id="KW-0498">Mitosis</keyword>
<dbReference type="STRING" id="78915.A0A4P9XNP6"/>
<evidence type="ECO:0000256" key="8">
    <source>
        <dbReference type="ARBA" id="ARBA00023242"/>
    </source>
</evidence>
<feature type="region of interest" description="Disordered" evidence="10">
    <location>
        <begin position="280"/>
        <end position="336"/>
    </location>
</feature>
<evidence type="ECO:0000256" key="2">
    <source>
        <dbReference type="ARBA" id="ARBA00004286"/>
    </source>
</evidence>
<feature type="compositionally biased region" description="Acidic residues" evidence="10">
    <location>
        <begin position="289"/>
        <end position="306"/>
    </location>
</feature>
<dbReference type="Proteomes" id="UP000271241">
    <property type="component" value="Unassembled WGS sequence"/>
</dbReference>
<sequence>RVWETGPELDTFIGLLTRPAYFLMESTSNLKQASIRNAIYALIGGCIKHHNHGFGAQTTILQNLQYYEHLSQPMADLLCVVADQFDHSQIADSVLCEISNKEFSAQDATGPKNFSKFLVRLSEIAPKLVLKQMVHLSKHLDSESYTMRMAVIEAIGNIMTYLFAQEPDETHAKQIEAFFDIIEERFRDTNSFCRCKVLQVCGKLCDGRAKFPKRRQRLIDYTISRLEDKSSHVRANAIKVLTKFIETHPFVMDGGELNLELFETKYTEATERLQAIEMPEGMVLPGQEEKEEDEKEDPATADDNDVKEEAMRENDLDASTMDVDEGAKEAKDVADPDEQAQLDIDMLSAAAVGQRVLDSETAKEYMKLQLQQRYYADAIQFVRQIDEALPILCQLLASTNKTEIVDAMEFFVIAHYYKIGAAQEGIRKMVHLIWSKDTGSDESKGIRGRLIDCYKNLYLTPVTALSAKDNVNLVARRLIGLTVNTTLAELTSLEQLLATMMNEGHVSNDVIRKLWSVYSSKSTMPPLQRRGAIMILGMLASARKEVVADHVDLLLKIGLGQFGRDDLLLAKYTCIALQRLLEAKPKGKGATVLKQARFPQDHAIFRRLKDLIEAPCTSPEWFSVAEQALNTIYLLSEHPDDICTEILQNKAAEVFGASRPPSAEDDGVVGAEDGDDAQTNPPSEAPVTEESCITSPYELSQLVFLAGHVAIKQIVHLELVETELKRRKAEESEQEKKEAQGDDELEQVTGSAEDDVAEAIAQIRERELLYGRNSLLTLFGPMVAYVCANNKTFDNVTLQTAATVALTKFMCVSAEYCERHLPLLLTILEKSSEPTIRSNIIIALGDIAVCFNNLIEQNISFLYKRLTDPDLSVKKNALMVLTHLILNGMVKVKGQLGEMAKCIEDPDQRISDLAKLFFTELASKDNAVYNNLPDIISHLSVGANAVDEQQFIRIMKFLFEFIKDKHADSIVDKLCLRFKNADDARQWRDTGFCLSQLPFRTERSLKKLLEAVPLFEDKLHDNTLYKYFTEIIQKVRVDKD</sequence>
<dbReference type="GO" id="GO:0000796">
    <property type="term" value="C:condensin complex"/>
    <property type="evidence" value="ECO:0007669"/>
    <property type="project" value="TreeGrafter"/>
</dbReference>
<comment type="similarity">
    <text evidence="3">Belongs to the CND1 (condensin subunit 1) family.</text>
</comment>
<evidence type="ECO:0000259" key="12">
    <source>
        <dbReference type="Pfam" id="PF12922"/>
    </source>
</evidence>
<feature type="compositionally biased region" description="Basic and acidic residues" evidence="10">
    <location>
        <begin position="726"/>
        <end position="740"/>
    </location>
</feature>
<evidence type="ECO:0000313" key="14">
    <source>
        <dbReference type="Proteomes" id="UP000271241"/>
    </source>
</evidence>
<evidence type="ECO:0000256" key="1">
    <source>
        <dbReference type="ARBA" id="ARBA00004123"/>
    </source>
</evidence>
<dbReference type="Gene3D" id="1.25.10.10">
    <property type="entry name" value="Leucine-rich Repeat Variant"/>
    <property type="match status" value="2"/>
</dbReference>
<keyword evidence="14" id="KW-1185">Reference proteome</keyword>
<evidence type="ECO:0000256" key="3">
    <source>
        <dbReference type="ARBA" id="ARBA00009606"/>
    </source>
</evidence>
<evidence type="ECO:0000256" key="7">
    <source>
        <dbReference type="ARBA" id="ARBA00023067"/>
    </source>
</evidence>
<feature type="domain" description="Condensin complex subunit 1 N-terminal" evidence="12">
    <location>
        <begin position="1"/>
        <end position="56"/>
    </location>
</feature>
<dbReference type="GO" id="GO:0005634">
    <property type="term" value="C:nucleus"/>
    <property type="evidence" value="ECO:0007669"/>
    <property type="project" value="UniProtKB-SubCell"/>
</dbReference>
<dbReference type="OrthoDB" id="436262at2759"/>
<dbReference type="PANTHER" id="PTHR14222:SF2">
    <property type="entry name" value="CONDENSIN COMPLEX SUBUNIT 1"/>
    <property type="match status" value="1"/>
</dbReference>
<evidence type="ECO:0000256" key="5">
    <source>
        <dbReference type="ARBA" id="ARBA00022618"/>
    </source>
</evidence>
<feature type="non-terminal residue" evidence="13">
    <location>
        <position position="1"/>
    </location>
</feature>
<feature type="compositionally biased region" description="Acidic residues" evidence="10">
    <location>
        <begin position="741"/>
        <end position="751"/>
    </location>
</feature>
<evidence type="ECO:0000256" key="9">
    <source>
        <dbReference type="ARBA" id="ARBA00023306"/>
    </source>
</evidence>
<comment type="subcellular location">
    <subcellularLocation>
        <location evidence="2">Chromosome</location>
    </subcellularLocation>
    <subcellularLocation>
        <location evidence="1">Nucleus</location>
    </subcellularLocation>
</comment>
<dbReference type="GO" id="GO:0007076">
    <property type="term" value="P:mitotic chromosome condensation"/>
    <property type="evidence" value="ECO:0007669"/>
    <property type="project" value="InterPro"/>
</dbReference>
<dbReference type="EMBL" id="KZ992695">
    <property type="protein sequence ID" value="RKP07607.1"/>
    <property type="molecule type" value="Genomic_DNA"/>
</dbReference>
<gene>
    <name evidence="13" type="ORF">THASP1DRAFT_16799</name>
</gene>
<keyword evidence="8" id="KW-0539">Nucleus</keyword>
<dbReference type="InterPro" id="IPR011989">
    <property type="entry name" value="ARM-like"/>
</dbReference>
<evidence type="ECO:0000256" key="6">
    <source>
        <dbReference type="ARBA" id="ARBA00022776"/>
    </source>
</evidence>
<keyword evidence="5" id="KW-0132">Cell division</keyword>
<feature type="compositionally biased region" description="Basic and acidic residues" evidence="10">
    <location>
        <begin position="325"/>
        <end position="334"/>
    </location>
</feature>
<feature type="compositionally biased region" description="Acidic residues" evidence="10">
    <location>
        <begin position="663"/>
        <end position="676"/>
    </location>
</feature>
<dbReference type="InterPro" id="IPR007673">
    <property type="entry name" value="Condensin_cplx_su1"/>
</dbReference>
<feature type="region of interest" description="Disordered" evidence="10">
    <location>
        <begin position="726"/>
        <end position="751"/>
    </location>
</feature>
<name>A0A4P9XNP6_9FUNG</name>
<keyword evidence="9" id="KW-0131">Cell cycle</keyword>
<evidence type="ECO:0000259" key="11">
    <source>
        <dbReference type="Pfam" id="PF12717"/>
    </source>
</evidence>
<proteinExistence type="inferred from homology"/>
<dbReference type="Pfam" id="PF12717">
    <property type="entry name" value="Cnd1"/>
    <property type="match status" value="1"/>
</dbReference>
<dbReference type="GO" id="GO:0051301">
    <property type="term" value="P:cell division"/>
    <property type="evidence" value="ECO:0007669"/>
    <property type="project" value="UniProtKB-KW"/>
</dbReference>
<accession>A0A4P9XNP6</accession>
<dbReference type="SUPFAM" id="SSF48371">
    <property type="entry name" value="ARM repeat"/>
    <property type="match status" value="1"/>
</dbReference>
<keyword evidence="7" id="KW-0226">DNA condensation</keyword>
<evidence type="ECO:0000256" key="10">
    <source>
        <dbReference type="SAM" id="MobiDB-lite"/>
    </source>
</evidence>
<reference evidence="14" key="1">
    <citation type="journal article" date="2018" name="Nat. Microbiol.">
        <title>Leveraging single-cell genomics to expand the fungal tree of life.</title>
        <authorList>
            <person name="Ahrendt S.R."/>
            <person name="Quandt C.A."/>
            <person name="Ciobanu D."/>
            <person name="Clum A."/>
            <person name="Salamov A."/>
            <person name="Andreopoulos B."/>
            <person name="Cheng J.F."/>
            <person name="Woyke T."/>
            <person name="Pelin A."/>
            <person name="Henrissat B."/>
            <person name="Reynolds N.K."/>
            <person name="Benny G.L."/>
            <person name="Smith M.E."/>
            <person name="James T.Y."/>
            <person name="Grigoriev I.V."/>
        </authorList>
    </citation>
    <scope>NUCLEOTIDE SEQUENCE [LARGE SCALE GENOMIC DNA]</scope>
    <source>
        <strain evidence="14">RSA 1356</strain>
    </source>
</reference>
<dbReference type="AlphaFoldDB" id="A0A4P9XNP6"/>
<organism evidence="13 14">
    <name type="scientific">Thamnocephalis sphaerospora</name>
    <dbReference type="NCBI Taxonomy" id="78915"/>
    <lineage>
        <taxon>Eukaryota</taxon>
        <taxon>Fungi</taxon>
        <taxon>Fungi incertae sedis</taxon>
        <taxon>Zoopagomycota</taxon>
        <taxon>Zoopagomycotina</taxon>
        <taxon>Zoopagomycetes</taxon>
        <taxon>Zoopagales</taxon>
        <taxon>Sigmoideomycetaceae</taxon>
        <taxon>Thamnocephalis</taxon>
    </lineage>
</organism>